<reference evidence="1 2" key="1">
    <citation type="submission" date="2005-09" db="EMBL/GenBank/DDBJ databases">
        <authorList>
            <person name="Mural R.J."/>
            <person name="Li P.W."/>
            <person name="Adams M.D."/>
            <person name="Amanatides P.G."/>
            <person name="Baden-Tillson H."/>
            <person name="Barnstead M."/>
            <person name="Chin S.H."/>
            <person name="Dew I."/>
            <person name="Evans C.A."/>
            <person name="Ferriera S."/>
            <person name="Flanigan M."/>
            <person name="Fosler C."/>
            <person name="Glodek A."/>
            <person name="Gu Z."/>
            <person name="Holt R.A."/>
            <person name="Jennings D."/>
            <person name="Kraft C.L."/>
            <person name="Lu F."/>
            <person name="Nguyen T."/>
            <person name="Nusskern D.R."/>
            <person name="Pfannkoch C.M."/>
            <person name="Sitter C."/>
            <person name="Sutton G.G."/>
            <person name="Venter J.C."/>
            <person name="Wang Z."/>
            <person name="Woodage T."/>
            <person name="Zheng X.H."/>
            <person name="Zhong F."/>
        </authorList>
    </citation>
    <scope>NUCLEOTIDE SEQUENCE [LARGE SCALE GENOMIC DNA]</scope>
    <source>
        <strain>BN</strain>
        <strain evidence="2">Sprague-Dawley</strain>
    </source>
</reference>
<proteinExistence type="predicted"/>
<protein>
    <submittedName>
        <fullName evidence="1">RCG40483, isoform CRA_c</fullName>
    </submittedName>
</protein>
<name>A6I8U5_RAT</name>
<dbReference type="EMBL" id="CH473956">
    <property type="protein sequence ID" value="EDM17585.1"/>
    <property type="molecule type" value="Genomic_DNA"/>
</dbReference>
<evidence type="ECO:0000313" key="2">
    <source>
        <dbReference type="Proteomes" id="UP000234681"/>
    </source>
</evidence>
<dbReference type="Proteomes" id="UP000234681">
    <property type="component" value="Chromosome 1"/>
</dbReference>
<accession>A6I8U5</accession>
<dbReference type="AlphaFoldDB" id="A6I8U5"/>
<evidence type="ECO:0000313" key="1">
    <source>
        <dbReference type="EMBL" id="EDM17585.1"/>
    </source>
</evidence>
<organism evidence="1 2">
    <name type="scientific">Rattus norvegicus</name>
    <name type="common">Rat</name>
    <dbReference type="NCBI Taxonomy" id="10116"/>
    <lineage>
        <taxon>Eukaryota</taxon>
        <taxon>Metazoa</taxon>
        <taxon>Chordata</taxon>
        <taxon>Craniata</taxon>
        <taxon>Vertebrata</taxon>
        <taxon>Euteleostomi</taxon>
        <taxon>Mammalia</taxon>
        <taxon>Eutheria</taxon>
        <taxon>Euarchontoglires</taxon>
        <taxon>Glires</taxon>
        <taxon>Rodentia</taxon>
        <taxon>Myomorpha</taxon>
        <taxon>Muroidea</taxon>
        <taxon>Muridae</taxon>
        <taxon>Murinae</taxon>
        <taxon>Rattus</taxon>
    </lineage>
</organism>
<gene>
    <name evidence="1" type="ORF">rCG_40483</name>
</gene>
<sequence>MLMIQTRYLGEPPKGRELCQLMILEVSVCDQWVPLLLSLC</sequence>